<organism evidence="1 2">
    <name type="scientific">Panagrolaimus sp. ES5</name>
    <dbReference type="NCBI Taxonomy" id="591445"/>
    <lineage>
        <taxon>Eukaryota</taxon>
        <taxon>Metazoa</taxon>
        <taxon>Ecdysozoa</taxon>
        <taxon>Nematoda</taxon>
        <taxon>Chromadorea</taxon>
        <taxon>Rhabditida</taxon>
        <taxon>Tylenchina</taxon>
        <taxon>Panagrolaimomorpha</taxon>
        <taxon>Panagrolaimoidea</taxon>
        <taxon>Panagrolaimidae</taxon>
        <taxon>Panagrolaimus</taxon>
    </lineage>
</organism>
<proteinExistence type="predicted"/>
<reference evidence="2" key="1">
    <citation type="submission" date="2022-11" db="UniProtKB">
        <authorList>
            <consortium name="WormBaseParasite"/>
        </authorList>
    </citation>
    <scope>IDENTIFICATION</scope>
</reference>
<sequence length="257" mass="28735">MSNSVEDHDSHRSARPYGNTLSEMASYHGERNAIRDFCEQLALNAERPEFYHLFASSWDSCLIQAPLGSGKTSLIPFLALDHGHVSKVVVTFPSLITLQAFVRICVAAGYQEIAAFSLQANSVLPHPQKQRRPTNVICTTAGCLNYLLDYNNLAVDYVIFDECHKSDMLTDAAIHRCLKRKLKTIFMTATLDEDEASHLGTHAESLSCTHRLFTSVLSRGHIVRFWDCNFAPVSSAEYFRPPDVSDHDVFAARLLDA</sequence>
<dbReference type="WBParaSite" id="ES5_v2.g26055.t1">
    <property type="protein sequence ID" value="ES5_v2.g26055.t1"/>
    <property type="gene ID" value="ES5_v2.g26055"/>
</dbReference>
<name>A0AC34G8V5_9BILA</name>
<protein>
    <submittedName>
        <fullName evidence="2">Helicase ATP-binding domain-containing protein</fullName>
    </submittedName>
</protein>
<evidence type="ECO:0000313" key="1">
    <source>
        <dbReference type="Proteomes" id="UP000887579"/>
    </source>
</evidence>
<accession>A0AC34G8V5</accession>
<dbReference type="Proteomes" id="UP000887579">
    <property type="component" value="Unplaced"/>
</dbReference>
<evidence type="ECO:0000313" key="2">
    <source>
        <dbReference type="WBParaSite" id="ES5_v2.g26055.t1"/>
    </source>
</evidence>